<proteinExistence type="predicted"/>
<gene>
    <name evidence="2" type="ORF">Abin_022_025</name>
    <name evidence="3" type="ORF">AIN02nite_21410</name>
</gene>
<reference evidence="3 5" key="2">
    <citation type="submission" date="2019-07" db="EMBL/GenBank/DDBJ databases">
        <title>Whole genome shotgun sequence of Acetobacter indonesiensis NBRC 16471.</title>
        <authorList>
            <person name="Hosoyama A."/>
            <person name="Uohara A."/>
            <person name="Ohji S."/>
            <person name="Ichikawa N."/>
        </authorList>
    </citation>
    <scope>NUCLEOTIDE SEQUENCE [LARGE SCALE GENOMIC DNA]</scope>
    <source>
        <strain evidence="3 5">NBRC 16471</strain>
    </source>
</reference>
<feature type="region of interest" description="Disordered" evidence="1">
    <location>
        <begin position="220"/>
        <end position="242"/>
    </location>
</feature>
<accession>A0A6N3T4F6</accession>
<dbReference type="Proteomes" id="UP000032673">
    <property type="component" value="Unassembled WGS sequence"/>
</dbReference>
<feature type="region of interest" description="Disordered" evidence="1">
    <location>
        <begin position="1"/>
        <end position="81"/>
    </location>
</feature>
<evidence type="ECO:0000256" key="1">
    <source>
        <dbReference type="SAM" id="MobiDB-lite"/>
    </source>
</evidence>
<name>A0A6N3T4F6_9PROT</name>
<sequence length="242" mass="26166">MHAAPFADAPTVTPVVAQPPHTQPTATSSGVQGKIQPKVASTPNTTHASRSPRKPRTVLHAPTQPEATPTPERLARSDFTGTHPMRVLRTVQGLLNAGDITQPAADAAERWYRDYVFGYCDYKEFLQTAPKASITRHDAVSWQMMRGKAMARITAVRNALGLCAHHRLRMLLVDELSFRAMGAALFPALSASSAQRKIAAQCALLLEQLEAFEEAARKAAKQARAPHTAAPLQNPTAPPTVV</sequence>
<evidence type="ECO:0000313" key="3">
    <source>
        <dbReference type="EMBL" id="GEN04116.1"/>
    </source>
</evidence>
<keyword evidence="4" id="KW-1185">Reference proteome</keyword>
<evidence type="ECO:0000313" key="4">
    <source>
        <dbReference type="Proteomes" id="UP000032673"/>
    </source>
</evidence>
<evidence type="ECO:0000313" key="5">
    <source>
        <dbReference type="Proteomes" id="UP000321104"/>
    </source>
</evidence>
<evidence type="ECO:0000313" key="2">
    <source>
        <dbReference type="EMBL" id="GAN63167.1"/>
    </source>
</evidence>
<dbReference type="AlphaFoldDB" id="A0A6N3T4F6"/>
<feature type="compositionally biased region" description="Low complexity" evidence="1">
    <location>
        <begin position="1"/>
        <end position="25"/>
    </location>
</feature>
<dbReference type="EMBL" id="BJXQ01000013">
    <property type="protein sequence ID" value="GEN04116.1"/>
    <property type="molecule type" value="Genomic_DNA"/>
</dbReference>
<reference evidence="2 4" key="1">
    <citation type="submission" date="2012-11" db="EMBL/GenBank/DDBJ databases">
        <title>Whole genome sequence of Acetobacter indonesiensis 5H-1.</title>
        <authorList>
            <person name="Azuma Y."/>
            <person name="Higashiura N."/>
            <person name="Hirakawa H."/>
            <person name="Matsushita K."/>
        </authorList>
    </citation>
    <scope>NUCLEOTIDE SEQUENCE [LARGE SCALE GENOMIC DNA]</scope>
    <source>
        <strain evidence="2 4">5H-1</strain>
    </source>
</reference>
<protein>
    <submittedName>
        <fullName evidence="3">Uncharacterized protein</fullName>
    </submittedName>
</protein>
<dbReference type="EMBL" id="BAMW01000022">
    <property type="protein sequence ID" value="GAN63167.1"/>
    <property type="molecule type" value="Genomic_DNA"/>
</dbReference>
<feature type="compositionally biased region" description="Low complexity" evidence="1">
    <location>
        <begin position="61"/>
        <end position="72"/>
    </location>
</feature>
<feature type="compositionally biased region" description="Polar residues" evidence="1">
    <location>
        <begin position="39"/>
        <end position="49"/>
    </location>
</feature>
<organism evidence="3 5">
    <name type="scientific">Acetobacter indonesiensis</name>
    <dbReference type="NCBI Taxonomy" id="104101"/>
    <lineage>
        <taxon>Bacteria</taxon>
        <taxon>Pseudomonadati</taxon>
        <taxon>Pseudomonadota</taxon>
        <taxon>Alphaproteobacteria</taxon>
        <taxon>Acetobacterales</taxon>
        <taxon>Acetobacteraceae</taxon>
        <taxon>Acetobacter</taxon>
    </lineage>
</organism>
<dbReference type="Proteomes" id="UP000321104">
    <property type="component" value="Unassembled WGS sequence"/>
</dbReference>
<comment type="caution">
    <text evidence="3">The sequence shown here is derived from an EMBL/GenBank/DDBJ whole genome shotgun (WGS) entry which is preliminary data.</text>
</comment>